<organism evidence="2 3">
    <name type="scientific">Forsythia ovata</name>
    <dbReference type="NCBI Taxonomy" id="205694"/>
    <lineage>
        <taxon>Eukaryota</taxon>
        <taxon>Viridiplantae</taxon>
        <taxon>Streptophyta</taxon>
        <taxon>Embryophyta</taxon>
        <taxon>Tracheophyta</taxon>
        <taxon>Spermatophyta</taxon>
        <taxon>Magnoliopsida</taxon>
        <taxon>eudicotyledons</taxon>
        <taxon>Gunneridae</taxon>
        <taxon>Pentapetalae</taxon>
        <taxon>asterids</taxon>
        <taxon>lamiids</taxon>
        <taxon>Lamiales</taxon>
        <taxon>Oleaceae</taxon>
        <taxon>Forsythieae</taxon>
        <taxon>Forsythia</taxon>
    </lineage>
</organism>
<proteinExistence type="predicted"/>
<name>A0ABD1NTS0_9LAMI</name>
<evidence type="ECO:0000313" key="2">
    <source>
        <dbReference type="EMBL" id="KAL2455013.1"/>
    </source>
</evidence>
<feature type="region of interest" description="Disordered" evidence="1">
    <location>
        <begin position="14"/>
        <end position="48"/>
    </location>
</feature>
<keyword evidence="3" id="KW-1185">Reference proteome</keyword>
<comment type="caution">
    <text evidence="2">The sequence shown here is derived from an EMBL/GenBank/DDBJ whole genome shotgun (WGS) entry which is preliminary data.</text>
</comment>
<sequence length="109" mass="12199">MSWINLGERLSASELKRKASKAKSRGTTGGSKKRASTDLDMAKNGLTKKKTNVQKGRVVLPTSIFYGFRQVNKIEPYRSMQTIHIICQQLIKGSHLNAALPITNKKREN</sequence>
<gene>
    <name evidence="2" type="ORF">Fot_57998</name>
</gene>
<evidence type="ECO:0000313" key="3">
    <source>
        <dbReference type="Proteomes" id="UP001604277"/>
    </source>
</evidence>
<dbReference type="EMBL" id="JBFOLJ010000144">
    <property type="protein sequence ID" value="KAL2455013.1"/>
    <property type="molecule type" value="Genomic_DNA"/>
</dbReference>
<dbReference type="Proteomes" id="UP001604277">
    <property type="component" value="Unassembled WGS sequence"/>
</dbReference>
<protein>
    <submittedName>
        <fullName evidence="2">Uncharacterized protein</fullName>
    </submittedName>
</protein>
<evidence type="ECO:0000256" key="1">
    <source>
        <dbReference type="SAM" id="MobiDB-lite"/>
    </source>
</evidence>
<reference evidence="3" key="1">
    <citation type="submission" date="2024-07" db="EMBL/GenBank/DDBJ databases">
        <title>Two chromosome-level genome assemblies of Korean endemic species Abeliophyllum distichum and Forsythia ovata (Oleaceae).</title>
        <authorList>
            <person name="Jang H."/>
        </authorList>
    </citation>
    <scope>NUCLEOTIDE SEQUENCE [LARGE SCALE GENOMIC DNA]</scope>
</reference>
<dbReference type="AlphaFoldDB" id="A0ABD1NTS0"/>
<accession>A0ABD1NTS0</accession>